<reference evidence="3" key="1">
    <citation type="submission" date="2022-09" db="EMBL/GenBank/DDBJ databases">
        <title>Fusarium specimens isolated from Avocado Roots.</title>
        <authorList>
            <person name="Stajich J."/>
            <person name="Roper C."/>
            <person name="Heimlech-Rivalta G."/>
        </authorList>
    </citation>
    <scope>NUCLEOTIDE SEQUENCE</scope>
    <source>
        <strain evidence="3">CF00136</strain>
    </source>
</reference>
<proteinExistence type="predicted"/>
<protein>
    <recommendedName>
        <fullName evidence="5">Heterokaryon incompatibility domain-containing protein</fullName>
    </recommendedName>
</protein>
<dbReference type="Pfam" id="PF06985">
    <property type="entry name" value="HET"/>
    <property type="match status" value="1"/>
</dbReference>
<dbReference type="EMBL" id="JAOQAZ010000008">
    <property type="protein sequence ID" value="KAJ4264479.1"/>
    <property type="molecule type" value="Genomic_DNA"/>
</dbReference>
<dbReference type="Pfam" id="PF26640">
    <property type="entry name" value="DUF8212"/>
    <property type="match status" value="1"/>
</dbReference>
<evidence type="ECO:0000259" key="1">
    <source>
        <dbReference type="Pfam" id="PF06985"/>
    </source>
</evidence>
<sequence>MRLINVETLELESFVGELGRPIPTYAILSHVWTTEEVSFQEMTGLQPLPEELKGYRKIVDFCAKAQVEGFEWAWIDTCCIDKTSSAELSEAINSMFQWYRNAAACYVYLDDVTCTENPVSPGSRFRQSRWFTRGWTLQELLAPHEVIFLADDWREIGTKSNLSTAISEVTKIDVITLLKHTWKHVSIAMIMSWASMRKTTRLEDQAYSLLGLFDVNMPLIYGEGHKAFYRLQVEIMKFTNDDSLFAWSTEPLDNHGYSTSEGSSTRGFRFLGLLAPSVACFRDSHDIVAPRDLPEGHAQYDMVKQNISLSAILVRLCSLPADPKQLRVAIDKVDVVGTLRYSKNVTPVKAVDYGLVITPARQDAKGMKVMCLLAILRCWNKDGYIAIPIKSLASGGFQRVENGYRCRWFRVRLMPLRLCLKSEDERAHDESEYRLKQFDAGNKEKGPPAGPPETVLIRAYVPLETASENMSNPKGNPRSPTIQFRSLPINHQDYRIWDDYPSNFMLPLSESRTHAEAVERINKMIDVVPMLFIIFRPKHSNPDLPPVLIRVKWKKEKPRFPESSIECLVGPEVDSWSDSREAADANFIDVNIKGPSTAIPLNEDLCLLFRVRQGTSNRYLNVSIETRLPWTGEMKDDMARTGSNMWPDSDTVLTRRFTDNSI</sequence>
<comment type="caution">
    <text evidence="3">The sequence shown here is derived from an EMBL/GenBank/DDBJ whole genome shotgun (WGS) entry which is preliminary data.</text>
</comment>
<gene>
    <name evidence="3" type="ORF">NW762_005679</name>
</gene>
<evidence type="ECO:0008006" key="5">
    <source>
        <dbReference type="Google" id="ProtNLM"/>
    </source>
</evidence>
<dbReference type="InterPro" id="IPR058525">
    <property type="entry name" value="DUF8212"/>
</dbReference>
<evidence type="ECO:0000313" key="3">
    <source>
        <dbReference type="EMBL" id="KAJ4264479.1"/>
    </source>
</evidence>
<organism evidence="3 4">
    <name type="scientific">Fusarium torreyae</name>
    <dbReference type="NCBI Taxonomy" id="1237075"/>
    <lineage>
        <taxon>Eukaryota</taxon>
        <taxon>Fungi</taxon>
        <taxon>Dikarya</taxon>
        <taxon>Ascomycota</taxon>
        <taxon>Pezizomycotina</taxon>
        <taxon>Sordariomycetes</taxon>
        <taxon>Hypocreomycetidae</taxon>
        <taxon>Hypocreales</taxon>
        <taxon>Nectriaceae</taxon>
        <taxon>Fusarium</taxon>
    </lineage>
</organism>
<dbReference type="PANTHER" id="PTHR10622">
    <property type="entry name" value="HET DOMAIN-CONTAINING PROTEIN"/>
    <property type="match status" value="1"/>
</dbReference>
<evidence type="ECO:0000313" key="4">
    <source>
        <dbReference type="Proteomes" id="UP001152049"/>
    </source>
</evidence>
<feature type="domain" description="Heterokaryon incompatibility" evidence="1">
    <location>
        <begin position="25"/>
        <end position="114"/>
    </location>
</feature>
<name>A0A9W8S279_9HYPO</name>
<accession>A0A9W8S279</accession>
<dbReference type="OrthoDB" id="20872at2759"/>
<feature type="domain" description="DUF8212" evidence="2">
    <location>
        <begin position="226"/>
        <end position="287"/>
    </location>
</feature>
<dbReference type="PANTHER" id="PTHR10622:SF10">
    <property type="entry name" value="HET DOMAIN-CONTAINING PROTEIN"/>
    <property type="match status" value="1"/>
</dbReference>
<dbReference type="InterPro" id="IPR010730">
    <property type="entry name" value="HET"/>
</dbReference>
<dbReference type="Proteomes" id="UP001152049">
    <property type="component" value="Unassembled WGS sequence"/>
</dbReference>
<evidence type="ECO:0000259" key="2">
    <source>
        <dbReference type="Pfam" id="PF26640"/>
    </source>
</evidence>
<keyword evidence="4" id="KW-1185">Reference proteome</keyword>
<dbReference type="AlphaFoldDB" id="A0A9W8S279"/>